<proteinExistence type="predicted"/>
<dbReference type="Proteomes" id="UP001209878">
    <property type="component" value="Unassembled WGS sequence"/>
</dbReference>
<keyword evidence="2" id="KW-1185">Reference proteome</keyword>
<dbReference type="EMBL" id="JAODUO010000204">
    <property type="protein sequence ID" value="KAK2186345.1"/>
    <property type="molecule type" value="Genomic_DNA"/>
</dbReference>
<evidence type="ECO:0000313" key="1">
    <source>
        <dbReference type="EMBL" id="KAK2186345.1"/>
    </source>
</evidence>
<dbReference type="AlphaFoldDB" id="A0AAD9P1P4"/>
<sequence length="72" mass="8220">MARQQRNQPSFRLTDGLENVGNSSWFKSGRFRPTVTCRQSLVARRITTETWEVTPGVTGKVKVLPNQICKKK</sequence>
<accession>A0AAD9P1P4</accession>
<protein>
    <submittedName>
        <fullName evidence="1">Uncharacterized protein</fullName>
    </submittedName>
</protein>
<gene>
    <name evidence="1" type="ORF">NP493_205g03040</name>
</gene>
<evidence type="ECO:0000313" key="2">
    <source>
        <dbReference type="Proteomes" id="UP001209878"/>
    </source>
</evidence>
<comment type="caution">
    <text evidence="1">The sequence shown here is derived from an EMBL/GenBank/DDBJ whole genome shotgun (WGS) entry which is preliminary data.</text>
</comment>
<reference evidence="1" key="1">
    <citation type="journal article" date="2023" name="Mol. Biol. Evol.">
        <title>Third-Generation Sequencing Reveals the Adaptive Role of the Epigenome in Three Deep-Sea Polychaetes.</title>
        <authorList>
            <person name="Perez M."/>
            <person name="Aroh O."/>
            <person name="Sun Y."/>
            <person name="Lan Y."/>
            <person name="Juniper S.K."/>
            <person name="Young C.R."/>
            <person name="Angers B."/>
            <person name="Qian P.Y."/>
        </authorList>
    </citation>
    <scope>NUCLEOTIDE SEQUENCE</scope>
    <source>
        <strain evidence="1">R07B-5</strain>
    </source>
</reference>
<organism evidence="1 2">
    <name type="scientific">Ridgeia piscesae</name>
    <name type="common">Tubeworm</name>
    <dbReference type="NCBI Taxonomy" id="27915"/>
    <lineage>
        <taxon>Eukaryota</taxon>
        <taxon>Metazoa</taxon>
        <taxon>Spiralia</taxon>
        <taxon>Lophotrochozoa</taxon>
        <taxon>Annelida</taxon>
        <taxon>Polychaeta</taxon>
        <taxon>Sedentaria</taxon>
        <taxon>Canalipalpata</taxon>
        <taxon>Sabellida</taxon>
        <taxon>Siboglinidae</taxon>
        <taxon>Ridgeia</taxon>
    </lineage>
</organism>
<name>A0AAD9P1P4_RIDPI</name>